<evidence type="ECO:0000313" key="3">
    <source>
        <dbReference type="Proteomes" id="UP001501237"/>
    </source>
</evidence>
<protein>
    <recommendedName>
        <fullName evidence="4">Secreted protein</fullName>
    </recommendedName>
</protein>
<evidence type="ECO:0000313" key="2">
    <source>
        <dbReference type="EMBL" id="GAA3220969.1"/>
    </source>
</evidence>
<dbReference type="Proteomes" id="UP001501237">
    <property type="component" value="Unassembled WGS sequence"/>
</dbReference>
<evidence type="ECO:0008006" key="4">
    <source>
        <dbReference type="Google" id="ProtNLM"/>
    </source>
</evidence>
<keyword evidence="3" id="KW-1185">Reference proteome</keyword>
<feature type="chain" id="PRO_5046650402" description="Secreted protein" evidence="1">
    <location>
        <begin position="29"/>
        <end position="83"/>
    </location>
</feature>
<gene>
    <name evidence="2" type="ORF">GCM10010468_45890</name>
</gene>
<comment type="caution">
    <text evidence="2">The sequence shown here is derived from an EMBL/GenBank/DDBJ whole genome shotgun (WGS) entry which is preliminary data.</text>
</comment>
<sequence>MKTKFRGMAVSLASALTLLAVAPTAANADAGYDEAWTMASSSGSSLHIRTAYVDANGSVRFRDSYYEAGPSGASVRHVKSWAK</sequence>
<proteinExistence type="predicted"/>
<reference evidence="3" key="1">
    <citation type="journal article" date="2019" name="Int. J. Syst. Evol. Microbiol.">
        <title>The Global Catalogue of Microorganisms (GCM) 10K type strain sequencing project: providing services to taxonomists for standard genome sequencing and annotation.</title>
        <authorList>
            <consortium name="The Broad Institute Genomics Platform"/>
            <consortium name="The Broad Institute Genome Sequencing Center for Infectious Disease"/>
            <person name="Wu L."/>
            <person name="Ma J."/>
        </authorList>
    </citation>
    <scope>NUCLEOTIDE SEQUENCE [LARGE SCALE GENOMIC DNA]</scope>
    <source>
        <strain evidence="3">JCM 9377</strain>
    </source>
</reference>
<feature type="signal peptide" evidence="1">
    <location>
        <begin position="1"/>
        <end position="28"/>
    </location>
</feature>
<keyword evidence="1" id="KW-0732">Signal</keyword>
<dbReference type="EMBL" id="BAAAUV010000011">
    <property type="protein sequence ID" value="GAA3220969.1"/>
    <property type="molecule type" value="Genomic_DNA"/>
</dbReference>
<organism evidence="2 3">
    <name type="scientific">Actinocorallia longicatena</name>
    <dbReference type="NCBI Taxonomy" id="111803"/>
    <lineage>
        <taxon>Bacteria</taxon>
        <taxon>Bacillati</taxon>
        <taxon>Actinomycetota</taxon>
        <taxon>Actinomycetes</taxon>
        <taxon>Streptosporangiales</taxon>
        <taxon>Thermomonosporaceae</taxon>
        <taxon>Actinocorallia</taxon>
    </lineage>
</organism>
<accession>A0ABP6QGQ6</accession>
<name>A0ABP6QGQ6_9ACTN</name>
<evidence type="ECO:0000256" key="1">
    <source>
        <dbReference type="SAM" id="SignalP"/>
    </source>
</evidence>